<dbReference type="InterPro" id="IPR039255">
    <property type="entry name" value="YceD_bac"/>
</dbReference>
<gene>
    <name evidence="6" type="ORF">DWG20_09695</name>
    <name evidence="7" type="ORF">EBB06_04235</name>
</gene>
<organism evidence="6 8">
    <name type="scientific">Crenobacter cavernae</name>
    <dbReference type="NCBI Taxonomy" id="2290923"/>
    <lineage>
        <taxon>Bacteria</taxon>
        <taxon>Pseudomonadati</taxon>
        <taxon>Pseudomonadota</taxon>
        <taxon>Betaproteobacteria</taxon>
        <taxon>Neisseriales</taxon>
        <taxon>Neisseriaceae</taxon>
        <taxon>Crenobacter</taxon>
    </lineage>
</organism>
<evidence type="ECO:0000256" key="4">
    <source>
        <dbReference type="ARBA" id="ARBA00022517"/>
    </source>
</evidence>
<dbReference type="PANTHER" id="PTHR38099:SF1">
    <property type="entry name" value="LARGE RIBOSOMAL RNA SUBUNIT ACCUMULATION PROTEIN YCED"/>
    <property type="match status" value="1"/>
</dbReference>
<dbReference type="Pfam" id="PF02620">
    <property type="entry name" value="YceD"/>
    <property type="match status" value="1"/>
</dbReference>
<evidence type="ECO:0000256" key="5">
    <source>
        <dbReference type="ARBA" id="ARBA00031841"/>
    </source>
</evidence>
<dbReference type="GO" id="GO:0042254">
    <property type="term" value="P:ribosome biogenesis"/>
    <property type="evidence" value="ECO:0007669"/>
    <property type="project" value="UniProtKB-KW"/>
</dbReference>
<evidence type="ECO:0000313" key="9">
    <source>
        <dbReference type="Proteomes" id="UP000290682"/>
    </source>
</evidence>
<evidence type="ECO:0000256" key="3">
    <source>
        <dbReference type="ARBA" id="ARBA00015716"/>
    </source>
</evidence>
<dbReference type="InterPro" id="IPR003772">
    <property type="entry name" value="YceD"/>
</dbReference>
<evidence type="ECO:0000313" key="8">
    <source>
        <dbReference type="Proteomes" id="UP000254537"/>
    </source>
</evidence>
<reference evidence="7 9" key="2">
    <citation type="submission" date="2018-10" db="EMBL/GenBank/DDBJ databases">
        <title>Draft genome of Fastidiocella sp. strain 375T, a bacterium isolated from a karstic cave dripping water.</title>
        <authorList>
            <person name="Coelho C."/>
            <person name="Verissimo A."/>
            <person name="Tiago I."/>
        </authorList>
    </citation>
    <scope>NUCLEOTIDE SEQUENCE [LARGE SCALE GENOMIC DNA]</scope>
    <source>
        <strain evidence="7 9">CAVE-375</strain>
    </source>
</reference>
<evidence type="ECO:0000256" key="1">
    <source>
        <dbReference type="ARBA" id="ARBA00002868"/>
    </source>
</evidence>
<dbReference type="Proteomes" id="UP000254537">
    <property type="component" value="Chromosome"/>
</dbReference>
<proteinExistence type="inferred from homology"/>
<accession>A0A345Y6Z4</accession>
<dbReference type="EMBL" id="REGR01000002">
    <property type="protein sequence ID" value="RXZ45107.1"/>
    <property type="molecule type" value="Genomic_DNA"/>
</dbReference>
<keyword evidence="4" id="KW-0690">Ribosome biogenesis</keyword>
<dbReference type="EMBL" id="CP031337">
    <property type="protein sequence ID" value="AXK39696.1"/>
    <property type="molecule type" value="Genomic_DNA"/>
</dbReference>
<reference evidence="6 8" key="1">
    <citation type="submission" date="2018-07" db="EMBL/GenBank/DDBJ databases">
        <title>Crenobacter cavernae sp. nov., isolated from a karst cave.</title>
        <authorList>
            <person name="Zhu H."/>
        </authorList>
    </citation>
    <scope>NUCLEOTIDE SEQUENCE [LARGE SCALE GENOMIC DNA]</scope>
    <source>
        <strain evidence="6 8">K1W11S-77</strain>
    </source>
</reference>
<name>A0A345Y6Z4_9NEIS</name>
<comment type="similarity">
    <text evidence="2">Belongs to the DUF177 domain family.</text>
</comment>
<comment type="function">
    <text evidence="1">Plays a role in synthesis, processing and/or stability of 23S rRNA.</text>
</comment>
<dbReference type="GO" id="GO:0005829">
    <property type="term" value="C:cytosol"/>
    <property type="evidence" value="ECO:0007669"/>
    <property type="project" value="TreeGrafter"/>
</dbReference>
<dbReference type="Proteomes" id="UP000290682">
    <property type="component" value="Unassembled WGS sequence"/>
</dbReference>
<dbReference type="KEGG" id="ccah:DWG20_09695"/>
<dbReference type="AlphaFoldDB" id="A0A345Y6Z4"/>
<evidence type="ECO:0000256" key="2">
    <source>
        <dbReference type="ARBA" id="ARBA00010740"/>
    </source>
</evidence>
<evidence type="ECO:0000313" key="7">
    <source>
        <dbReference type="EMBL" id="RXZ45107.1"/>
    </source>
</evidence>
<dbReference type="OrthoDB" id="5297600at2"/>
<protein>
    <recommendedName>
        <fullName evidence="3">Large ribosomal RNA subunit accumulation protein YceD</fullName>
    </recommendedName>
    <alternativeName>
        <fullName evidence="5">23S rRNA accumulation protein YceD</fullName>
    </alternativeName>
</protein>
<evidence type="ECO:0000313" key="6">
    <source>
        <dbReference type="EMBL" id="AXK39696.1"/>
    </source>
</evidence>
<sequence>MSEPILIDPLAFAREGLTLSGDVAVATLDGRVLEALADTNGTLRYALSGSVDKLRRHHLTLSVDGEVTVTCQRCLVPMVQVLQLSSAITLFSDEEKLAEAVEADEELDAIMAEPELDVMALIEDEIIMGLPVSPKHEACGQDVLDSVKVEKPNPFAVLATLKKNQAR</sequence>
<dbReference type="PANTHER" id="PTHR38099">
    <property type="entry name" value="LARGE RIBOSOMAL RNA SUBUNIT ACCUMULATION PROTEIN YCED"/>
    <property type="match status" value="1"/>
</dbReference>
<keyword evidence="9" id="KW-1185">Reference proteome</keyword>